<evidence type="ECO:0000259" key="13">
    <source>
        <dbReference type="Pfam" id="PF14842"/>
    </source>
</evidence>
<comment type="caution">
    <text evidence="14">The sequence shown here is derived from an EMBL/GenBank/DDBJ whole genome shotgun (WGS) entry which is preliminary data.</text>
</comment>
<dbReference type="Pfam" id="PF14842">
    <property type="entry name" value="FliG_N"/>
    <property type="match status" value="1"/>
</dbReference>
<dbReference type="PRINTS" id="PR00954">
    <property type="entry name" value="FLGMOTORFLIG"/>
</dbReference>
<dbReference type="PANTHER" id="PTHR30534">
    <property type="entry name" value="FLAGELLAR MOTOR SWITCH PROTEIN FLIG"/>
    <property type="match status" value="1"/>
</dbReference>
<keyword evidence="5" id="KW-1003">Cell membrane</keyword>
<feature type="domain" description="Flagellar motor switch protein FliG N-terminal" evidence="13">
    <location>
        <begin position="42"/>
        <end position="140"/>
    </location>
</feature>
<dbReference type="Gene3D" id="1.10.220.30">
    <property type="match status" value="3"/>
</dbReference>
<dbReference type="EMBL" id="QJTE01000002">
    <property type="protein sequence ID" value="PYE84514.1"/>
    <property type="molecule type" value="Genomic_DNA"/>
</dbReference>
<feature type="domain" description="Flagellar motor switch protein FliG C-terminal" evidence="11">
    <location>
        <begin position="256"/>
        <end position="361"/>
    </location>
</feature>
<dbReference type="PANTHER" id="PTHR30534:SF0">
    <property type="entry name" value="FLAGELLAR MOTOR SWITCH PROTEIN FLIG"/>
    <property type="match status" value="1"/>
</dbReference>
<evidence type="ECO:0000256" key="4">
    <source>
        <dbReference type="ARBA" id="ARBA00021870"/>
    </source>
</evidence>
<evidence type="ECO:0000256" key="7">
    <source>
        <dbReference type="ARBA" id="ARBA00022779"/>
    </source>
</evidence>
<keyword evidence="9" id="KW-0975">Bacterial flagellum</keyword>
<comment type="subcellular location">
    <subcellularLocation>
        <location evidence="1">Bacterial flagellum basal body</location>
    </subcellularLocation>
    <subcellularLocation>
        <location evidence="2">Cell membrane</location>
        <topology evidence="2">Peripheral membrane protein</topology>
        <orientation evidence="2">Cytoplasmic side</orientation>
    </subcellularLocation>
</comment>
<evidence type="ECO:0000256" key="6">
    <source>
        <dbReference type="ARBA" id="ARBA00022500"/>
    </source>
</evidence>
<reference evidence="14 15" key="1">
    <citation type="submission" date="2018-06" db="EMBL/GenBank/DDBJ databases">
        <title>Genomic Encyclopedia of Type Strains, Phase III (KMG-III): the genomes of soil and plant-associated and newly described type strains.</title>
        <authorList>
            <person name="Whitman W."/>
        </authorList>
    </citation>
    <scope>NUCLEOTIDE SEQUENCE [LARGE SCALE GENOMIC DNA]</scope>
    <source>
        <strain evidence="14 15">CECT 9025</strain>
    </source>
</reference>
<evidence type="ECO:0000256" key="8">
    <source>
        <dbReference type="ARBA" id="ARBA00023136"/>
    </source>
</evidence>
<keyword evidence="7" id="KW-0283">Flagellar rotation</keyword>
<accession>A0A318T2R8</accession>
<gene>
    <name evidence="14" type="ORF">DFP88_102314</name>
</gene>
<feature type="domain" description="Flagellar motor switch protein FliG middle" evidence="12">
    <location>
        <begin position="154"/>
        <end position="224"/>
    </location>
</feature>
<dbReference type="Pfam" id="PF14841">
    <property type="entry name" value="FliG_M"/>
    <property type="match status" value="1"/>
</dbReference>
<dbReference type="GO" id="GO:0071973">
    <property type="term" value="P:bacterial-type flagellum-dependent cell motility"/>
    <property type="evidence" value="ECO:0007669"/>
    <property type="project" value="InterPro"/>
</dbReference>
<protein>
    <recommendedName>
        <fullName evidence="4">Flagellar motor switch protein FliG</fullName>
    </recommendedName>
</protein>
<dbReference type="SUPFAM" id="SSF48029">
    <property type="entry name" value="FliG"/>
    <property type="match status" value="2"/>
</dbReference>
<evidence type="ECO:0000256" key="2">
    <source>
        <dbReference type="ARBA" id="ARBA00004413"/>
    </source>
</evidence>
<keyword evidence="14" id="KW-0282">Flagellum</keyword>
<keyword evidence="15" id="KW-1185">Reference proteome</keyword>
<evidence type="ECO:0000259" key="12">
    <source>
        <dbReference type="Pfam" id="PF14841"/>
    </source>
</evidence>
<dbReference type="GO" id="GO:0003774">
    <property type="term" value="F:cytoskeletal motor activity"/>
    <property type="evidence" value="ECO:0007669"/>
    <property type="project" value="InterPro"/>
</dbReference>
<evidence type="ECO:0000256" key="3">
    <source>
        <dbReference type="ARBA" id="ARBA00010299"/>
    </source>
</evidence>
<dbReference type="InterPro" id="IPR032779">
    <property type="entry name" value="FliG_M"/>
</dbReference>
<name>A0A318T2R8_9RHOB</name>
<evidence type="ECO:0000256" key="5">
    <source>
        <dbReference type="ARBA" id="ARBA00022475"/>
    </source>
</evidence>
<keyword evidence="6" id="KW-0145">Chemotaxis</keyword>
<dbReference type="Proteomes" id="UP000248311">
    <property type="component" value="Unassembled WGS sequence"/>
</dbReference>
<keyword evidence="14" id="KW-0969">Cilium</keyword>
<dbReference type="InterPro" id="IPR000090">
    <property type="entry name" value="Flg_Motor_Flig"/>
</dbReference>
<dbReference type="Pfam" id="PF01706">
    <property type="entry name" value="FliG_C"/>
    <property type="match status" value="1"/>
</dbReference>
<dbReference type="InterPro" id="IPR011002">
    <property type="entry name" value="FliG_a-hlx"/>
</dbReference>
<organism evidence="14 15">
    <name type="scientific">Pseudoroseicyclus aestuarii</name>
    <dbReference type="NCBI Taxonomy" id="1795041"/>
    <lineage>
        <taxon>Bacteria</taxon>
        <taxon>Pseudomonadati</taxon>
        <taxon>Pseudomonadota</taxon>
        <taxon>Alphaproteobacteria</taxon>
        <taxon>Rhodobacterales</taxon>
        <taxon>Paracoccaceae</taxon>
        <taxon>Pseudoroseicyclus</taxon>
    </lineage>
</organism>
<dbReference type="GO" id="GO:0009425">
    <property type="term" value="C:bacterial-type flagellum basal body"/>
    <property type="evidence" value="ECO:0007669"/>
    <property type="project" value="UniProtKB-SubCell"/>
</dbReference>
<evidence type="ECO:0000256" key="1">
    <source>
        <dbReference type="ARBA" id="ARBA00004117"/>
    </source>
</evidence>
<comment type="similarity">
    <text evidence="3">Belongs to the FliG family.</text>
</comment>
<evidence type="ECO:0000259" key="11">
    <source>
        <dbReference type="Pfam" id="PF01706"/>
    </source>
</evidence>
<dbReference type="AlphaFoldDB" id="A0A318T2R8"/>
<dbReference type="GO" id="GO:0005886">
    <property type="term" value="C:plasma membrane"/>
    <property type="evidence" value="ECO:0007669"/>
    <property type="project" value="UniProtKB-SubCell"/>
</dbReference>
<evidence type="ECO:0000313" key="14">
    <source>
        <dbReference type="EMBL" id="PYE84514.1"/>
    </source>
</evidence>
<dbReference type="InterPro" id="IPR023087">
    <property type="entry name" value="Flg_Motor_Flig_C"/>
</dbReference>
<evidence type="ECO:0000256" key="9">
    <source>
        <dbReference type="ARBA" id="ARBA00023143"/>
    </source>
</evidence>
<sequence length="371" mass="41088">MSEKDAPMPKDTFEAAEAGSVLPAPFGGRSGSARARREARALAGPEKAAILFLCLGEKRGTALMQKLSEADIQTITRAMAGLGSIPAEVVEEVMEEFTYHVTEGGEVYGSFAVAEGMLRGFLPEAQVTQIMNQVRGRRNENRGMWDRFSALNESVIANYLRGEHEQTAAAILTNVAPDVAAKVLPMLGPDKMQEVAERMMTMDAVPLHMMRQIEETLQQEVIGSASRSSGGDTQQRMADLFNKLDREAFDKIAPVLEERHPERFFAIKQRMFTFADLAKLDMQDLARVMRGMEGSMLPLALRGAEKELRDTFLAALPARTRDMLLDEMNTMGPVRGREVRAAQVAMVDLAKDLAEQEVIRLPLDDEDELIE</sequence>
<dbReference type="GO" id="GO:0006935">
    <property type="term" value="P:chemotaxis"/>
    <property type="evidence" value="ECO:0007669"/>
    <property type="project" value="UniProtKB-KW"/>
</dbReference>
<evidence type="ECO:0000313" key="15">
    <source>
        <dbReference type="Proteomes" id="UP000248311"/>
    </source>
</evidence>
<dbReference type="InterPro" id="IPR028263">
    <property type="entry name" value="FliG_N"/>
</dbReference>
<evidence type="ECO:0000256" key="10">
    <source>
        <dbReference type="ARBA" id="ARBA00025598"/>
    </source>
</evidence>
<keyword evidence="14" id="KW-0966">Cell projection</keyword>
<comment type="function">
    <text evidence="10">FliG is one of three proteins (FliG, FliN, FliM) that forms the rotor-mounted switch complex (C ring), located at the base of the basal body. This complex interacts with the CheY and CheZ chemotaxis proteins, in addition to contacting components of the motor that determine the direction of flagellar rotation.</text>
</comment>
<proteinExistence type="inferred from homology"/>
<keyword evidence="8" id="KW-0472">Membrane</keyword>